<sequence length="132" mass="13950">MTTPDGPLPPDDEPNESDLTDAELDAALAAGNAELLDHVRAHADPAATLAALLDDVLDELPDQAPSPPDRIRPGELDRARALARDLFSDLVNACDHARDLARDLMELPVNASGADLTDVPLSGRSVWDGALD</sequence>
<organism evidence="1 2">
    <name type="scientific">Actinomadura pelletieri DSM 43383</name>
    <dbReference type="NCBI Taxonomy" id="1120940"/>
    <lineage>
        <taxon>Bacteria</taxon>
        <taxon>Bacillati</taxon>
        <taxon>Actinomycetota</taxon>
        <taxon>Actinomycetes</taxon>
        <taxon>Streptosporangiales</taxon>
        <taxon>Thermomonosporaceae</taxon>
        <taxon>Actinomadura</taxon>
    </lineage>
</organism>
<dbReference type="EMBL" id="RBWU01000001">
    <property type="protein sequence ID" value="RKS79597.1"/>
    <property type="molecule type" value="Genomic_DNA"/>
</dbReference>
<dbReference type="RefSeq" id="WP_121433089.1">
    <property type="nucleotide sequence ID" value="NZ_RBWU01000001.1"/>
</dbReference>
<proteinExistence type="predicted"/>
<evidence type="ECO:0000313" key="2">
    <source>
        <dbReference type="Proteomes" id="UP000274601"/>
    </source>
</evidence>
<name>A0A495QZU6_9ACTN</name>
<accession>A0A495QZU6</accession>
<dbReference type="Proteomes" id="UP000274601">
    <property type="component" value="Unassembled WGS sequence"/>
</dbReference>
<comment type="caution">
    <text evidence="1">The sequence shown here is derived from an EMBL/GenBank/DDBJ whole genome shotgun (WGS) entry which is preliminary data.</text>
</comment>
<gene>
    <name evidence="1" type="ORF">BZB76_1072</name>
</gene>
<reference evidence="1 2" key="1">
    <citation type="submission" date="2018-10" db="EMBL/GenBank/DDBJ databases">
        <title>Genomic Encyclopedia of Archaeal and Bacterial Type Strains, Phase II (KMG-II): from individual species to whole genera.</title>
        <authorList>
            <person name="Goeker M."/>
        </authorList>
    </citation>
    <scope>NUCLEOTIDE SEQUENCE [LARGE SCALE GENOMIC DNA]</scope>
    <source>
        <strain evidence="1 2">DSM 43383</strain>
    </source>
</reference>
<keyword evidence="2" id="KW-1185">Reference proteome</keyword>
<dbReference type="AlphaFoldDB" id="A0A495QZU6"/>
<evidence type="ECO:0000313" key="1">
    <source>
        <dbReference type="EMBL" id="RKS79597.1"/>
    </source>
</evidence>
<protein>
    <submittedName>
        <fullName evidence="1">Uncharacterized protein</fullName>
    </submittedName>
</protein>